<name>A0A061I2L8_CRIGR</name>
<dbReference type="AlphaFoldDB" id="A0A061I2L8"/>
<feature type="non-terminal residue" evidence="1">
    <location>
        <position position="1"/>
    </location>
</feature>
<protein>
    <submittedName>
        <fullName evidence="1">Uncharacterized protein</fullName>
    </submittedName>
</protein>
<dbReference type="EMBL" id="KE675441">
    <property type="protein sequence ID" value="ERE75479.1"/>
    <property type="molecule type" value="Genomic_DNA"/>
</dbReference>
<reference evidence="2" key="1">
    <citation type="journal article" date="2013" name="Nat. Biotechnol.">
        <title>Chinese hamster genome sequenced from sorted chromosomes.</title>
        <authorList>
            <person name="Brinkrolf K."/>
            <person name="Rupp O."/>
            <person name="Laux H."/>
            <person name="Kollin F."/>
            <person name="Ernst W."/>
            <person name="Linke B."/>
            <person name="Kofler R."/>
            <person name="Romand S."/>
            <person name="Hesse F."/>
            <person name="Budach W.E."/>
            <person name="Galosy S."/>
            <person name="Muller D."/>
            <person name="Noll T."/>
            <person name="Wienberg J."/>
            <person name="Jostock T."/>
            <person name="Leonard M."/>
            <person name="Grillari J."/>
            <person name="Tauch A."/>
            <person name="Goesmann A."/>
            <person name="Helk B."/>
            <person name="Mott J.E."/>
            <person name="Puhler A."/>
            <person name="Borth N."/>
        </authorList>
    </citation>
    <scope>NUCLEOTIDE SEQUENCE [LARGE SCALE GENOMIC DNA]</scope>
    <source>
        <strain evidence="2">17A/GY</strain>
    </source>
</reference>
<evidence type="ECO:0000313" key="2">
    <source>
        <dbReference type="Proteomes" id="UP000030759"/>
    </source>
</evidence>
<sequence>GTALGSYGNIISSKLTELKEKRLALYTASCSFLALKLKVYPFTQKRESNLCYRCKSTKSLQLFVTRQGSDYCEQHQLKLCQVSTTVSSPASFRETGTRLQDETAGCLSCQLAKNQVSSTAQRPSEQEEGTPNGMLLVPWWRLGCPICAALFFSPPSLSTLLVDWSFGTVPFLLEKKLPEECGTS</sequence>
<proteinExistence type="predicted"/>
<gene>
    <name evidence="1" type="ORF">H671_4g12609</name>
</gene>
<evidence type="ECO:0000313" key="1">
    <source>
        <dbReference type="EMBL" id="ERE75479.1"/>
    </source>
</evidence>
<dbReference type="Proteomes" id="UP000030759">
    <property type="component" value="Unassembled WGS sequence"/>
</dbReference>
<accession>A0A061I2L8</accession>
<organism evidence="1 2">
    <name type="scientific">Cricetulus griseus</name>
    <name type="common">Chinese hamster</name>
    <name type="synonym">Cricetulus barabensis griseus</name>
    <dbReference type="NCBI Taxonomy" id="10029"/>
    <lineage>
        <taxon>Eukaryota</taxon>
        <taxon>Metazoa</taxon>
        <taxon>Chordata</taxon>
        <taxon>Craniata</taxon>
        <taxon>Vertebrata</taxon>
        <taxon>Euteleostomi</taxon>
        <taxon>Mammalia</taxon>
        <taxon>Eutheria</taxon>
        <taxon>Euarchontoglires</taxon>
        <taxon>Glires</taxon>
        <taxon>Rodentia</taxon>
        <taxon>Myomorpha</taxon>
        <taxon>Muroidea</taxon>
        <taxon>Cricetidae</taxon>
        <taxon>Cricetinae</taxon>
        <taxon>Cricetulus</taxon>
    </lineage>
</organism>